<comment type="subcellular location">
    <subcellularLocation>
        <location evidence="2">Membrane</location>
        <topology evidence="2">Single-pass membrane protein</topology>
    </subcellularLocation>
    <subcellularLocation>
        <location evidence="16">Plastid</location>
        <location evidence="16">Chloroplast outer membrane</location>
    </subcellularLocation>
</comment>
<dbReference type="GO" id="GO:0016787">
    <property type="term" value="F:hydrolase activity"/>
    <property type="evidence" value="ECO:0007669"/>
    <property type="project" value="UniProtKB-KW"/>
</dbReference>
<dbReference type="InterPro" id="IPR027417">
    <property type="entry name" value="P-loop_NTPase"/>
</dbReference>
<dbReference type="GO" id="GO:0046872">
    <property type="term" value="F:metal ion binding"/>
    <property type="evidence" value="ECO:0007669"/>
    <property type="project" value="UniProtKB-KW"/>
</dbReference>
<keyword evidence="9" id="KW-0378">Hydrolase</keyword>
<dbReference type="SUPFAM" id="SSF52540">
    <property type="entry name" value="P-loop containing nucleoside triphosphate hydrolases"/>
    <property type="match status" value="1"/>
</dbReference>
<dbReference type="Gene3D" id="3.40.50.300">
    <property type="entry name" value="P-loop containing nucleotide triphosphate hydrolases"/>
    <property type="match status" value="1"/>
</dbReference>
<dbReference type="GO" id="GO:0015031">
    <property type="term" value="P:protein transport"/>
    <property type="evidence" value="ECO:0007669"/>
    <property type="project" value="UniProtKB-KW"/>
</dbReference>
<evidence type="ECO:0000256" key="16">
    <source>
        <dbReference type="ARBA" id="ARBA00024013"/>
    </source>
</evidence>
<keyword evidence="21" id="KW-1185">Reference proteome</keyword>
<evidence type="ECO:0000256" key="13">
    <source>
        <dbReference type="ARBA" id="ARBA00022989"/>
    </source>
</evidence>
<evidence type="ECO:0000256" key="12">
    <source>
        <dbReference type="ARBA" id="ARBA00022927"/>
    </source>
</evidence>
<dbReference type="InterPro" id="IPR045058">
    <property type="entry name" value="GIMA/IAN/Toc"/>
</dbReference>
<evidence type="ECO:0000256" key="14">
    <source>
        <dbReference type="ARBA" id="ARBA00023134"/>
    </source>
</evidence>
<gene>
    <name evidence="20" type="ORF">PBRASI_LOCUS7389</name>
</gene>
<keyword evidence="7" id="KW-0479">Metal-binding</keyword>
<name>A0A9N9CA34_9GLOM</name>
<feature type="region of interest" description="Disordered" evidence="18">
    <location>
        <begin position="216"/>
        <end position="273"/>
    </location>
</feature>
<evidence type="ECO:0000259" key="19">
    <source>
        <dbReference type="Pfam" id="PF04548"/>
    </source>
</evidence>
<dbReference type="PANTHER" id="PTHR10903">
    <property type="entry name" value="GTPASE, IMAP FAMILY MEMBER-RELATED"/>
    <property type="match status" value="1"/>
</dbReference>
<dbReference type="GO" id="GO:0005525">
    <property type="term" value="F:GTP binding"/>
    <property type="evidence" value="ECO:0007669"/>
    <property type="project" value="UniProtKB-KW"/>
</dbReference>
<dbReference type="AlphaFoldDB" id="A0A9N9CA34"/>
<evidence type="ECO:0000256" key="4">
    <source>
        <dbReference type="ARBA" id="ARBA00022528"/>
    </source>
</evidence>
<evidence type="ECO:0000313" key="21">
    <source>
        <dbReference type="Proteomes" id="UP000789739"/>
    </source>
</evidence>
<keyword evidence="17" id="KW-0175">Coiled coil</keyword>
<protein>
    <submittedName>
        <fullName evidence="20">6974_t:CDS:1</fullName>
    </submittedName>
</protein>
<keyword evidence="4" id="KW-0150">Chloroplast</keyword>
<keyword evidence="14" id="KW-0342">GTP-binding</keyword>
<evidence type="ECO:0000256" key="3">
    <source>
        <dbReference type="ARBA" id="ARBA00022448"/>
    </source>
</evidence>
<proteinExistence type="predicted"/>
<feature type="domain" description="AIG1-type G" evidence="19">
    <location>
        <begin position="6"/>
        <end position="196"/>
    </location>
</feature>
<evidence type="ECO:0000256" key="6">
    <source>
        <dbReference type="ARBA" id="ARBA00022692"/>
    </source>
</evidence>
<evidence type="ECO:0000256" key="10">
    <source>
        <dbReference type="ARBA" id="ARBA00022805"/>
    </source>
</evidence>
<feature type="compositionally biased region" description="Polar residues" evidence="18">
    <location>
        <begin position="258"/>
        <end position="273"/>
    </location>
</feature>
<feature type="coiled-coil region" evidence="17">
    <location>
        <begin position="291"/>
        <end position="332"/>
    </location>
</feature>
<dbReference type="Proteomes" id="UP000789739">
    <property type="component" value="Unassembled WGS sequence"/>
</dbReference>
<keyword evidence="3" id="KW-0813">Transport</keyword>
<evidence type="ECO:0000256" key="17">
    <source>
        <dbReference type="SAM" id="Coils"/>
    </source>
</evidence>
<keyword evidence="15" id="KW-0472">Membrane</keyword>
<keyword evidence="11" id="KW-0460">Magnesium</keyword>
<keyword evidence="12" id="KW-0653">Protein transport</keyword>
<evidence type="ECO:0000256" key="8">
    <source>
        <dbReference type="ARBA" id="ARBA00022741"/>
    </source>
</evidence>
<keyword evidence="5" id="KW-0934">Plastid</keyword>
<evidence type="ECO:0000256" key="18">
    <source>
        <dbReference type="SAM" id="MobiDB-lite"/>
    </source>
</evidence>
<evidence type="ECO:0000256" key="5">
    <source>
        <dbReference type="ARBA" id="ARBA00022640"/>
    </source>
</evidence>
<accession>A0A9N9CA34</accession>
<reference evidence="20" key="1">
    <citation type="submission" date="2021-06" db="EMBL/GenBank/DDBJ databases">
        <authorList>
            <person name="Kallberg Y."/>
            <person name="Tangrot J."/>
            <person name="Rosling A."/>
        </authorList>
    </citation>
    <scope>NUCLEOTIDE SEQUENCE</scope>
    <source>
        <strain evidence="20">BR232B</strain>
    </source>
</reference>
<evidence type="ECO:0000313" key="20">
    <source>
        <dbReference type="EMBL" id="CAG8596108.1"/>
    </source>
</evidence>
<evidence type="ECO:0000256" key="15">
    <source>
        <dbReference type="ARBA" id="ARBA00023136"/>
    </source>
</evidence>
<dbReference type="OrthoDB" id="8954335at2759"/>
<keyword evidence="6" id="KW-0812">Transmembrane</keyword>
<dbReference type="InterPro" id="IPR006703">
    <property type="entry name" value="G_AIG1"/>
</dbReference>
<keyword evidence="10" id="KW-1002">Plastid outer membrane</keyword>
<evidence type="ECO:0000256" key="2">
    <source>
        <dbReference type="ARBA" id="ARBA00004167"/>
    </source>
</evidence>
<comment type="caution">
    <text evidence="20">The sequence shown here is derived from an EMBL/GenBank/DDBJ whole genome shotgun (WGS) entry which is preliminary data.</text>
</comment>
<dbReference type="Pfam" id="PF04548">
    <property type="entry name" value="AIG1"/>
    <property type="match status" value="1"/>
</dbReference>
<feature type="compositionally biased region" description="Basic and acidic residues" evidence="18">
    <location>
        <begin position="239"/>
        <end position="256"/>
    </location>
</feature>
<dbReference type="PANTHER" id="PTHR10903:SF135">
    <property type="entry name" value="TRANSLOCASE OF CHLOROPLAST 120, CHLOROPLASTIC-RELATED"/>
    <property type="match status" value="1"/>
</dbReference>
<keyword evidence="8" id="KW-0547">Nucleotide-binding</keyword>
<sequence length="359" mass="41171">MTETKKILLIGRSGRGKSTLANVLLNKNNNFEEIFKESSRSVSETKKIQFEQFEEDGTNYLVIDTPGIGDTKMSDSEVLDIIAEAVYRAKDGISQVLFVVGGRFDQSEMATYNLLRTIIFDEHITNHTTIARTRFANFRSGKECQEDIRLMREAAQEKKSELENQIADNEKKMQSISSHDEQYQKLLIETEKLKKELKSTLSEIIESCQGRVVHVDNPPVGIRGISEEDSKSNKKKREKKEELQKELEEEMERLNSETKTSSISQTFSRQTGSANVPSSQVELVLEEKEGQANMIVRREEYEKMIAQLQDKKEQLRKEIAEKEKVIRQKVLKHIFNNYEVINKELGGNIFLSSVTGDHN</sequence>
<evidence type="ECO:0000256" key="9">
    <source>
        <dbReference type="ARBA" id="ARBA00022801"/>
    </source>
</evidence>
<dbReference type="EMBL" id="CAJVPI010001126">
    <property type="protein sequence ID" value="CAG8596108.1"/>
    <property type="molecule type" value="Genomic_DNA"/>
</dbReference>
<organism evidence="20 21">
    <name type="scientific">Paraglomus brasilianum</name>
    <dbReference type="NCBI Taxonomy" id="144538"/>
    <lineage>
        <taxon>Eukaryota</taxon>
        <taxon>Fungi</taxon>
        <taxon>Fungi incertae sedis</taxon>
        <taxon>Mucoromycota</taxon>
        <taxon>Glomeromycotina</taxon>
        <taxon>Glomeromycetes</taxon>
        <taxon>Paraglomerales</taxon>
        <taxon>Paraglomeraceae</taxon>
        <taxon>Paraglomus</taxon>
    </lineage>
</organism>
<dbReference type="GO" id="GO:0016020">
    <property type="term" value="C:membrane"/>
    <property type="evidence" value="ECO:0007669"/>
    <property type="project" value="UniProtKB-SubCell"/>
</dbReference>
<evidence type="ECO:0000256" key="11">
    <source>
        <dbReference type="ARBA" id="ARBA00022842"/>
    </source>
</evidence>
<evidence type="ECO:0000256" key="1">
    <source>
        <dbReference type="ARBA" id="ARBA00001946"/>
    </source>
</evidence>
<keyword evidence="13" id="KW-1133">Transmembrane helix</keyword>
<evidence type="ECO:0000256" key="7">
    <source>
        <dbReference type="ARBA" id="ARBA00022723"/>
    </source>
</evidence>
<comment type="cofactor">
    <cofactor evidence="1">
        <name>Mg(2+)</name>
        <dbReference type="ChEBI" id="CHEBI:18420"/>
    </cofactor>
</comment>